<dbReference type="PANTHER" id="PTHR43674:SF16">
    <property type="entry name" value="CARBON-NITROGEN FAMILY, PUTATIVE (AFU_ORTHOLOGUE AFUA_5G02350)-RELATED"/>
    <property type="match status" value="1"/>
</dbReference>
<evidence type="ECO:0000259" key="2">
    <source>
        <dbReference type="PROSITE" id="PS50263"/>
    </source>
</evidence>
<keyword evidence="3" id="KW-0012">Acyltransferase</keyword>
<keyword evidence="1" id="KW-0378">Hydrolase</keyword>
<dbReference type="AlphaFoldDB" id="A0A8J3I8C3"/>
<dbReference type="Gene3D" id="3.60.110.10">
    <property type="entry name" value="Carbon-nitrogen hydrolase"/>
    <property type="match status" value="1"/>
</dbReference>
<dbReference type="InterPro" id="IPR003010">
    <property type="entry name" value="C-N_Hydrolase"/>
</dbReference>
<feature type="domain" description="CN hydrolase" evidence="2">
    <location>
        <begin position="3"/>
        <end position="253"/>
    </location>
</feature>
<gene>
    <name evidence="3" type="ORF">KSF_007670</name>
</gene>
<proteinExistence type="predicted"/>
<evidence type="ECO:0000313" key="3">
    <source>
        <dbReference type="EMBL" id="GHO90719.1"/>
    </source>
</evidence>
<sequence length="277" mass="31080">MDVMIAVVQFAVAQARPEENLEKMRRFVATAAASRADMVVFPEDFVTGPLCGDATLADYDGCYRAYFQQLASEYTIDIVAGSIIEGDQDGLLYNTAYYIDKAGNVRGRYRKVNLWLSERSYLTPGNEVVAFDTDYGRVGLIICWDLIFPEIFREMMRRGVELVLCPSYWCVEDAGVGLTHDPNSEVKLVDALCVARAFENEVVLVYANAANNSSAQHETLIGRSQIAAPFRGALQRLGHAREEMFLQKVETTLLKDAETAYEIRKDVLERPGFLFRA</sequence>
<dbReference type="Proteomes" id="UP000597444">
    <property type="component" value="Unassembled WGS sequence"/>
</dbReference>
<dbReference type="CDD" id="cd07197">
    <property type="entry name" value="nitrilase"/>
    <property type="match status" value="1"/>
</dbReference>
<organism evidence="3 4">
    <name type="scientific">Reticulibacter mediterranei</name>
    <dbReference type="NCBI Taxonomy" id="2778369"/>
    <lineage>
        <taxon>Bacteria</taxon>
        <taxon>Bacillati</taxon>
        <taxon>Chloroflexota</taxon>
        <taxon>Ktedonobacteria</taxon>
        <taxon>Ktedonobacterales</taxon>
        <taxon>Reticulibacteraceae</taxon>
        <taxon>Reticulibacter</taxon>
    </lineage>
</organism>
<dbReference type="InterPro" id="IPR036526">
    <property type="entry name" value="C-N_Hydrolase_sf"/>
</dbReference>
<accession>A0A8J3I8C3</accession>
<reference evidence="3" key="1">
    <citation type="submission" date="2020-10" db="EMBL/GenBank/DDBJ databases">
        <title>Taxonomic study of unclassified bacteria belonging to the class Ktedonobacteria.</title>
        <authorList>
            <person name="Yabe S."/>
            <person name="Wang C.M."/>
            <person name="Zheng Y."/>
            <person name="Sakai Y."/>
            <person name="Cavaletti L."/>
            <person name="Monciardini P."/>
            <person name="Donadio S."/>
        </authorList>
    </citation>
    <scope>NUCLEOTIDE SEQUENCE</scope>
    <source>
        <strain evidence="3">ID150040</strain>
    </source>
</reference>
<evidence type="ECO:0000313" key="4">
    <source>
        <dbReference type="Proteomes" id="UP000597444"/>
    </source>
</evidence>
<dbReference type="PANTHER" id="PTHR43674">
    <property type="entry name" value="NITRILASE C965.09-RELATED"/>
    <property type="match status" value="1"/>
</dbReference>
<protein>
    <submittedName>
        <fullName evidence="3">Apolipoprotein acyltransferase</fullName>
    </submittedName>
</protein>
<keyword evidence="4" id="KW-1185">Reference proteome</keyword>
<name>A0A8J3I8C3_9CHLR</name>
<dbReference type="PROSITE" id="PS50263">
    <property type="entry name" value="CN_HYDROLASE"/>
    <property type="match status" value="1"/>
</dbReference>
<dbReference type="EMBL" id="BNJK01000001">
    <property type="protein sequence ID" value="GHO90719.1"/>
    <property type="molecule type" value="Genomic_DNA"/>
</dbReference>
<dbReference type="SUPFAM" id="SSF56317">
    <property type="entry name" value="Carbon-nitrogen hydrolase"/>
    <property type="match status" value="1"/>
</dbReference>
<comment type="caution">
    <text evidence="3">The sequence shown here is derived from an EMBL/GenBank/DDBJ whole genome shotgun (WGS) entry which is preliminary data.</text>
</comment>
<dbReference type="GO" id="GO:0016746">
    <property type="term" value="F:acyltransferase activity"/>
    <property type="evidence" value="ECO:0007669"/>
    <property type="project" value="UniProtKB-KW"/>
</dbReference>
<dbReference type="RefSeq" id="WP_220201663.1">
    <property type="nucleotide sequence ID" value="NZ_BNJK01000001.1"/>
</dbReference>
<dbReference type="InterPro" id="IPR050345">
    <property type="entry name" value="Aliph_Amidase/BUP"/>
</dbReference>
<evidence type="ECO:0000256" key="1">
    <source>
        <dbReference type="ARBA" id="ARBA00022801"/>
    </source>
</evidence>
<keyword evidence="3" id="KW-0808">Transferase</keyword>
<dbReference type="GO" id="GO:0016811">
    <property type="term" value="F:hydrolase activity, acting on carbon-nitrogen (but not peptide) bonds, in linear amides"/>
    <property type="evidence" value="ECO:0007669"/>
    <property type="project" value="TreeGrafter"/>
</dbReference>
<dbReference type="Pfam" id="PF00795">
    <property type="entry name" value="CN_hydrolase"/>
    <property type="match status" value="1"/>
</dbReference>